<evidence type="ECO:0000256" key="3">
    <source>
        <dbReference type="ARBA" id="ARBA00022801"/>
    </source>
</evidence>
<dbReference type="Proteomes" id="UP001633002">
    <property type="component" value="Unassembled WGS sequence"/>
</dbReference>
<name>A0ABD3HNY4_9MARC</name>
<feature type="domain" description="Ubiquitin-like protease family profile" evidence="5">
    <location>
        <begin position="102"/>
        <end position="144"/>
    </location>
</feature>
<reference evidence="6 7" key="1">
    <citation type="submission" date="2024-09" db="EMBL/GenBank/DDBJ databases">
        <title>Chromosome-scale assembly of Riccia sorocarpa.</title>
        <authorList>
            <person name="Paukszto L."/>
        </authorList>
    </citation>
    <scope>NUCLEOTIDE SEQUENCE [LARGE SCALE GENOMIC DNA]</scope>
    <source>
        <strain evidence="6">LP-2024</strain>
        <tissue evidence="6">Aerial parts of the thallus</tissue>
    </source>
</reference>
<dbReference type="GO" id="GO:0006508">
    <property type="term" value="P:proteolysis"/>
    <property type="evidence" value="ECO:0007669"/>
    <property type="project" value="UniProtKB-KW"/>
</dbReference>
<dbReference type="Pfam" id="PF02902">
    <property type="entry name" value="Peptidase_C48"/>
    <property type="match status" value="1"/>
</dbReference>
<protein>
    <recommendedName>
        <fullName evidence="5">Ubiquitin-like protease family profile domain-containing protein</fullName>
    </recommendedName>
</protein>
<dbReference type="EMBL" id="JBJQOH010000003">
    <property type="protein sequence ID" value="KAL3692526.1"/>
    <property type="molecule type" value="Genomic_DNA"/>
</dbReference>
<feature type="region of interest" description="Disordered" evidence="4">
    <location>
        <begin position="1"/>
        <end position="123"/>
    </location>
</feature>
<evidence type="ECO:0000259" key="5">
    <source>
        <dbReference type="Pfam" id="PF02902"/>
    </source>
</evidence>
<proteinExistence type="inferred from homology"/>
<sequence length="187" mass="21403">MQKRRDAKKDRLDETNSQNWSNIARDAVDASDIGTPTKSTVPKKRKNKSVKAESPVQRPKKKSKVEKKKKEEALQKEAEQKKKKKKKDKKTIARNDDDVDDDSEDDSEEEEEEQTALPPITQQANNFDCGVHVLYIITKMIEAEKNGKLLEYLEKGGLPVEWGTAEIVANYRQEVRDLFISLVESDT</sequence>
<feature type="compositionally biased region" description="Basic residues" evidence="4">
    <location>
        <begin position="58"/>
        <end position="67"/>
    </location>
</feature>
<keyword evidence="3" id="KW-0378">Hydrolase</keyword>
<dbReference type="InterPro" id="IPR003653">
    <property type="entry name" value="Peptidase_C48_C"/>
</dbReference>
<evidence type="ECO:0000313" key="7">
    <source>
        <dbReference type="Proteomes" id="UP001633002"/>
    </source>
</evidence>
<feature type="compositionally biased region" description="Basic and acidic residues" evidence="4">
    <location>
        <begin position="68"/>
        <end position="80"/>
    </location>
</feature>
<dbReference type="GO" id="GO:0008233">
    <property type="term" value="F:peptidase activity"/>
    <property type="evidence" value="ECO:0007669"/>
    <property type="project" value="UniProtKB-KW"/>
</dbReference>
<evidence type="ECO:0000313" key="6">
    <source>
        <dbReference type="EMBL" id="KAL3692526.1"/>
    </source>
</evidence>
<keyword evidence="2" id="KW-0645">Protease</keyword>
<keyword evidence="7" id="KW-1185">Reference proteome</keyword>
<feature type="compositionally biased region" description="Acidic residues" evidence="4">
    <location>
        <begin position="97"/>
        <end position="114"/>
    </location>
</feature>
<evidence type="ECO:0000256" key="4">
    <source>
        <dbReference type="SAM" id="MobiDB-lite"/>
    </source>
</evidence>
<dbReference type="Gene3D" id="1.10.418.20">
    <property type="match status" value="1"/>
</dbReference>
<dbReference type="InterPro" id="IPR038765">
    <property type="entry name" value="Papain-like_cys_pep_sf"/>
</dbReference>
<dbReference type="SUPFAM" id="SSF54001">
    <property type="entry name" value="Cysteine proteinases"/>
    <property type="match status" value="1"/>
</dbReference>
<evidence type="ECO:0000256" key="1">
    <source>
        <dbReference type="ARBA" id="ARBA00005234"/>
    </source>
</evidence>
<gene>
    <name evidence="6" type="ORF">R1sor_006177</name>
</gene>
<organism evidence="6 7">
    <name type="scientific">Riccia sorocarpa</name>
    <dbReference type="NCBI Taxonomy" id="122646"/>
    <lineage>
        <taxon>Eukaryota</taxon>
        <taxon>Viridiplantae</taxon>
        <taxon>Streptophyta</taxon>
        <taxon>Embryophyta</taxon>
        <taxon>Marchantiophyta</taxon>
        <taxon>Marchantiopsida</taxon>
        <taxon>Marchantiidae</taxon>
        <taxon>Marchantiales</taxon>
        <taxon>Ricciaceae</taxon>
        <taxon>Riccia</taxon>
    </lineage>
</organism>
<accession>A0ABD3HNY4</accession>
<comment type="caution">
    <text evidence="6">The sequence shown here is derived from an EMBL/GenBank/DDBJ whole genome shotgun (WGS) entry which is preliminary data.</text>
</comment>
<evidence type="ECO:0000256" key="2">
    <source>
        <dbReference type="ARBA" id="ARBA00022670"/>
    </source>
</evidence>
<dbReference type="AlphaFoldDB" id="A0ABD3HNY4"/>
<comment type="similarity">
    <text evidence="1">Belongs to the peptidase C48 family.</text>
</comment>